<feature type="compositionally biased region" description="Polar residues" evidence="2">
    <location>
        <begin position="40"/>
        <end position="55"/>
    </location>
</feature>
<reference evidence="3 4" key="1">
    <citation type="submission" date="2020-04" db="EMBL/GenBank/DDBJ databases">
        <title>Perkinsus olseni comparative genomics.</title>
        <authorList>
            <person name="Bogema D.R."/>
        </authorList>
    </citation>
    <scope>NUCLEOTIDE SEQUENCE [LARGE SCALE GENOMIC DNA]</scope>
    <source>
        <strain evidence="3">ATCC PRA-205</strain>
    </source>
</reference>
<dbReference type="EMBL" id="JABANM010009898">
    <property type="protein sequence ID" value="KAF4740207.1"/>
    <property type="molecule type" value="Genomic_DNA"/>
</dbReference>
<proteinExistence type="predicted"/>
<name>A0A7J6T5S7_PEROL</name>
<keyword evidence="1" id="KW-0175">Coiled coil</keyword>
<feature type="non-terminal residue" evidence="3">
    <location>
        <position position="1"/>
    </location>
</feature>
<comment type="caution">
    <text evidence="3">The sequence shown here is derived from an EMBL/GenBank/DDBJ whole genome shotgun (WGS) entry which is preliminary data.</text>
</comment>
<feature type="region of interest" description="Disordered" evidence="2">
    <location>
        <begin position="21"/>
        <end position="55"/>
    </location>
</feature>
<evidence type="ECO:0000313" key="3">
    <source>
        <dbReference type="EMBL" id="KAF4740207.1"/>
    </source>
</evidence>
<dbReference type="Proteomes" id="UP000574390">
    <property type="component" value="Unassembled WGS sequence"/>
</dbReference>
<organism evidence="3 4">
    <name type="scientific">Perkinsus olseni</name>
    <name type="common">Perkinsus atlanticus</name>
    <dbReference type="NCBI Taxonomy" id="32597"/>
    <lineage>
        <taxon>Eukaryota</taxon>
        <taxon>Sar</taxon>
        <taxon>Alveolata</taxon>
        <taxon>Perkinsozoa</taxon>
        <taxon>Perkinsea</taxon>
        <taxon>Perkinsida</taxon>
        <taxon>Perkinsidae</taxon>
        <taxon>Perkinsus</taxon>
    </lineage>
</organism>
<accession>A0A7J6T5S7</accession>
<feature type="coiled-coil region" evidence="1">
    <location>
        <begin position="175"/>
        <end position="233"/>
    </location>
</feature>
<evidence type="ECO:0000256" key="1">
    <source>
        <dbReference type="SAM" id="Coils"/>
    </source>
</evidence>
<evidence type="ECO:0000256" key="2">
    <source>
        <dbReference type="SAM" id="MobiDB-lite"/>
    </source>
</evidence>
<feature type="non-terminal residue" evidence="3">
    <location>
        <position position="243"/>
    </location>
</feature>
<dbReference type="AlphaFoldDB" id="A0A7J6T5S7"/>
<evidence type="ECO:0000313" key="4">
    <source>
        <dbReference type="Proteomes" id="UP000574390"/>
    </source>
</evidence>
<feature type="coiled-coil region" evidence="1">
    <location>
        <begin position="58"/>
        <end position="99"/>
    </location>
</feature>
<gene>
    <name evidence="3" type="ORF">FOZ62_005210</name>
</gene>
<sequence>ERQEEIDRLQTEMQELVDENALLRMKVDDGTTAGGDSERGPTSQHGRIEASSNWPYSREEYDEKLEELEAALQEANVEVSDLREKKETLEDVLEEKNVQIVALTKFEREVDAQIREHLAERDERLSDLELQNTMLRGKLASLEAEGQNGGAISELRMLLKEREMEVEALDTHGAVRALQVELQARDDELMRLQRKAVDDFARGFSAPDALKKIDELERSLNHKEKDLAASRVELSKFLSEAED</sequence>
<protein>
    <submittedName>
        <fullName evidence="3">Uncharacterized protein</fullName>
    </submittedName>
</protein>